<dbReference type="Proteomes" id="UP001148737">
    <property type="component" value="Unassembled WGS sequence"/>
</dbReference>
<dbReference type="EMBL" id="JANAKD010001188">
    <property type="protein sequence ID" value="KAJ3482304.1"/>
    <property type="molecule type" value="Genomic_DNA"/>
</dbReference>
<evidence type="ECO:0000313" key="2">
    <source>
        <dbReference type="Proteomes" id="UP001148737"/>
    </source>
</evidence>
<sequence length="590" mass="66277">MNSANLAALPADITLQILEHVAGPKNDWQQGWPALVHDIPEGESLKDIQNVRLTCRSLSQIAIHILFPVLRVAVNHRSIDAFEQMSKNLHIANQVQGVQVTVAAFSSVMAADIGSFKDKQLTQVREAFSRLEWEMEFRLEEEADKSEDDQSEDVKEYFRIDGLFHTLRDVWNRIAPTDSARNDIEGPLDATTTNTTKLTGSKFGAVLLSSYKEYARRYREQVDCLNDAETMTRLVKAVARLKCKGKIRFSEDVPSALTTFGYDLLIAELLENQRALSQALIQPHTWQDLYSDRGEPETEMVRLISQFPIALAAAGMPCTELYLSCFPRFNGFQHLLTSEGQTSAELETQLKTAFQHLQIFDFGYRGMNYKQIREKPISEPDLSYIRAYLAAAVASPQLRELRINMNPYGLCFGQGTQDEPQFRLGASVLHSLASRLLTRVTVSNFDATSDELEPFLSRLGATLRWLYVWGVNLREGSWAPLLDAMRGSTAQRCQDGLCWSGLTMVSGAEFGPDRTKDLDIFTSTRKERAEALRTPLPIKKAKAYIRGKRSTNPLRIVGDDPESCITDDSDIHPSSDSDSNGDDDDDGDRF</sequence>
<accession>A0ACC1QLD7</accession>
<keyword evidence="2" id="KW-1185">Reference proteome</keyword>
<comment type="caution">
    <text evidence="1">The sequence shown here is derived from an EMBL/GenBank/DDBJ whole genome shotgun (WGS) entry which is preliminary data.</text>
</comment>
<protein>
    <submittedName>
        <fullName evidence="1">Uncharacterized protein</fullName>
    </submittedName>
</protein>
<evidence type="ECO:0000313" key="1">
    <source>
        <dbReference type="EMBL" id="KAJ3482304.1"/>
    </source>
</evidence>
<reference evidence="1" key="1">
    <citation type="submission" date="2022-07" db="EMBL/GenBank/DDBJ databases">
        <title>Genome Sequence of Lecanicillium saksenae.</title>
        <authorList>
            <person name="Buettner E."/>
        </authorList>
    </citation>
    <scope>NUCLEOTIDE SEQUENCE</scope>
    <source>
        <strain evidence="1">VT-O1</strain>
    </source>
</reference>
<organism evidence="1 2">
    <name type="scientific">Lecanicillium saksenae</name>
    <dbReference type="NCBI Taxonomy" id="468837"/>
    <lineage>
        <taxon>Eukaryota</taxon>
        <taxon>Fungi</taxon>
        <taxon>Dikarya</taxon>
        <taxon>Ascomycota</taxon>
        <taxon>Pezizomycotina</taxon>
        <taxon>Sordariomycetes</taxon>
        <taxon>Hypocreomycetidae</taxon>
        <taxon>Hypocreales</taxon>
        <taxon>Cordycipitaceae</taxon>
        <taxon>Lecanicillium</taxon>
    </lineage>
</organism>
<gene>
    <name evidence="1" type="ORF">NLG97_g7607</name>
</gene>
<name>A0ACC1QLD7_9HYPO</name>
<proteinExistence type="predicted"/>